<keyword evidence="2" id="KW-0378">Hydrolase</keyword>
<dbReference type="Gene3D" id="3.40.50.300">
    <property type="entry name" value="P-loop containing nucleotide triphosphate hydrolases"/>
    <property type="match status" value="2"/>
</dbReference>
<keyword evidence="1" id="KW-0547">Nucleotide-binding</keyword>
<feature type="domain" description="Helicase ATP-binding" evidence="4">
    <location>
        <begin position="124"/>
        <end position="410"/>
    </location>
</feature>
<name>A0ABT3KZ96_9BURK</name>
<gene>
    <name evidence="5" type="ORF">D5039_21640</name>
</gene>
<evidence type="ECO:0000256" key="2">
    <source>
        <dbReference type="ARBA" id="ARBA00022801"/>
    </source>
</evidence>
<dbReference type="PROSITE" id="PS51193">
    <property type="entry name" value="HELICASE_ATP_BIND_2"/>
    <property type="match status" value="1"/>
</dbReference>
<evidence type="ECO:0000256" key="1">
    <source>
        <dbReference type="ARBA" id="ARBA00022741"/>
    </source>
</evidence>
<evidence type="ECO:0000259" key="4">
    <source>
        <dbReference type="PROSITE" id="PS51193"/>
    </source>
</evidence>
<comment type="caution">
    <text evidence="5">The sequence shown here is derived from an EMBL/GenBank/DDBJ whole genome shotgun (WGS) entry which is preliminary data.</text>
</comment>
<sequence>MVTSLALSECTIWIFITRGNVTMALHIRLPLIESPSKSAAENIAEHYRHLLFLSLEARIQPRPFDVSGLKTAPLRLSDGMLARLQKAATGADVDIKQAFASLCSEGLALHEAQRTAAATRLTPMAAPVDMGRFKSIQQAAFYRGMLDGLAGKKIVFCEGSTGLGKGRVIAMVACEQAKAGKTPVVISAPSLALVGQLYAEVVALGDDTVPVAAVVGASEFVDDEALLLYLQRAQDDPKLPVDEGVKDWAEDGGKPLNPKAIAAIAAGVSAAWLMDDLRSLCDVMPAEDFSLSEDAGTGARSAARAVVHAMRERAKNVQGIVLCSHMMLAAAQRTRWKGTLPMPKCILLDEAHLFESAVARVNSVQLSLFSMRVSLKRYIAAHEIGPSSVASQMLRDVGRLGEILQPLGDSANGATVTINDKGALSGPVRDSITQAVESICSKTTSRALEGLQHLPLYQAALEGVLRGMREEVHDKVRLNLSAVRGYPSIDSGPASVRVQLGDIWSTAEGGVALVSATLYAIGEDGEYHCDYTRSALGVPLSRAATPPPVREPHIVNIPTVHTLSASSYADFVPPERSDDGGLAAWHSRVSGAIGRIAQDARGGTLVLCTAYEDTRAIAKNLQDFGDRIVAQKPAHRFSAYVTEFNAKYAAGLRPVLLGVGVAWTGVDLVDGGVPAAEDWMLTDLVVCRLPINFNQSSTMRARVANTGIHPIISEALLYFKQGIGRLIRRDGVIDRNIWILDGRIHPSHSWPGMVRLRAGVRRMLRDYPKRQEADFILQALELR</sequence>
<keyword evidence="6" id="KW-1185">Reference proteome</keyword>
<protein>
    <recommendedName>
        <fullName evidence="4">Helicase ATP-binding domain-containing protein</fullName>
    </recommendedName>
</protein>
<organism evidence="5 6">
    <name type="scientific">Verminephrobacter aporrectodeae subsp. tuberculatae</name>
    <dbReference type="NCBI Taxonomy" id="1110392"/>
    <lineage>
        <taxon>Bacteria</taxon>
        <taxon>Pseudomonadati</taxon>
        <taxon>Pseudomonadota</taxon>
        <taxon>Betaproteobacteria</taxon>
        <taxon>Burkholderiales</taxon>
        <taxon>Comamonadaceae</taxon>
        <taxon>Verminephrobacter</taxon>
    </lineage>
</organism>
<dbReference type="InterPro" id="IPR027417">
    <property type="entry name" value="P-loop_NTPase"/>
</dbReference>
<accession>A0ABT3KZ96</accession>
<reference evidence="6" key="1">
    <citation type="submission" date="2023-07" db="EMBL/GenBank/DDBJ databases">
        <title>Verminephrobacter genomes.</title>
        <authorList>
            <person name="Lund M.B."/>
        </authorList>
    </citation>
    <scope>NUCLEOTIDE SEQUENCE [LARGE SCALE GENOMIC DNA]</scope>
    <source>
        <strain evidence="6">AtM5-05</strain>
    </source>
</reference>
<evidence type="ECO:0000313" key="6">
    <source>
        <dbReference type="Proteomes" id="UP001208935"/>
    </source>
</evidence>
<proteinExistence type="predicted"/>
<keyword evidence="3" id="KW-0067">ATP-binding</keyword>
<evidence type="ECO:0000256" key="3">
    <source>
        <dbReference type="ARBA" id="ARBA00022840"/>
    </source>
</evidence>
<dbReference type="Proteomes" id="UP001208935">
    <property type="component" value="Unassembled WGS sequence"/>
</dbReference>
<dbReference type="Pfam" id="PF13307">
    <property type="entry name" value="Helicase_C_2"/>
    <property type="match status" value="1"/>
</dbReference>
<dbReference type="InterPro" id="IPR006555">
    <property type="entry name" value="ATP-dep_Helicase_C"/>
</dbReference>
<dbReference type="SUPFAM" id="SSF52540">
    <property type="entry name" value="P-loop containing nucleoside triphosphate hydrolases"/>
    <property type="match status" value="1"/>
</dbReference>
<dbReference type="InterPro" id="IPR014013">
    <property type="entry name" value="Helic_SF1/SF2_ATP-bd_DinG/Rad3"/>
</dbReference>
<dbReference type="EMBL" id="QZCW01000007">
    <property type="protein sequence ID" value="MCW5323649.1"/>
    <property type="molecule type" value="Genomic_DNA"/>
</dbReference>
<evidence type="ECO:0000313" key="5">
    <source>
        <dbReference type="EMBL" id="MCW5323649.1"/>
    </source>
</evidence>